<proteinExistence type="predicted"/>
<feature type="domain" description="HMA" evidence="2">
    <location>
        <begin position="129"/>
        <end position="195"/>
    </location>
</feature>
<dbReference type="CDD" id="cd00371">
    <property type="entry name" value="HMA"/>
    <property type="match status" value="2"/>
</dbReference>
<feature type="domain" description="HMA" evidence="2">
    <location>
        <begin position="36"/>
        <end position="103"/>
    </location>
</feature>
<sequence>MRTIKDKMKQVTIILSIVIGLFAIVKADAQKNKDMDQFEVQVDGLGCPFCAYGLEKKFKEFKGIKNVAIDIETGDFSFSYPASKNLTMDAVVEQVKKAGYTPNLATITRANGTVETNAKETAAVEQENLMTSELYVNGKCGMCKARIEKTVSDLPGVASATWDVKTGMLTLDHDTSLTTKKAVAKAVANAGHDTATVKSDDATYDALPACCHYKRAI</sequence>
<keyword evidence="1" id="KW-0479">Metal-binding</keyword>
<dbReference type="PANTHER" id="PTHR46594:SF4">
    <property type="entry name" value="P-TYPE CATION-TRANSPORTING ATPASE"/>
    <property type="match status" value="1"/>
</dbReference>
<dbReference type="PROSITE" id="PS50846">
    <property type="entry name" value="HMA_2"/>
    <property type="match status" value="2"/>
</dbReference>
<dbReference type="Proteomes" id="UP000248584">
    <property type="component" value="Unassembled WGS sequence"/>
</dbReference>
<dbReference type="Gene3D" id="3.30.70.100">
    <property type="match status" value="2"/>
</dbReference>
<dbReference type="PANTHER" id="PTHR46594">
    <property type="entry name" value="P-TYPE CATION-TRANSPORTING ATPASE"/>
    <property type="match status" value="1"/>
</dbReference>
<evidence type="ECO:0000313" key="4">
    <source>
        <dbReference type="Proteomes" id="UP000248584"/>
    </source>
</evidence>
<accession>A0ABX5PXX7</accession>
<evidence type="ECO:0000313" key="3">
    <source>
        <dbReference type="EMBL" id="PZX40799.1"/>
    </source>
</evidence>
<dbReference type="InterPro" id="IPR006121">
    <property type="entry name" value="HMA_dom"/>
</dbReference>
<comment type="caution">
    <text evidence="3">The sequence shown here is derived from an EMBL/GenBank/DDBJ whole genome shotgun (WGS) entry which is preliminary data.</text>
</comment>
<protein>
    <submittedName>
        <fullName evidence="3">Copper chaperone CopZ</fullName>
    </submittedName>
</protein>
<reference evidence="3 4" key="1">
    <citation type="submission" date="2018-06" db="EMBL/GenBank/DDBJ databases">
        <title>Genomic Encyclopedia of Archaeal and Bacterial Type Strains, Phase II (KMG-II): from individual species to whole genera.</title>
        <authorList>
            <person name="Goeker M."/>
        </authorList>
    </citation>
    <scope>NUCLEOTIDE SEQUENCE [LARGE SCALE GENOMIC DNA]</scope>
    <source>
        <strain evidence="3 4">DSM 17205</strain>
    </source>
</reference>
<dbReference type="InterPro" id="IPR036163">
    <property type="entry name" value="HMA_dom_sf"/>
</dbReference>
<evidence type="ECO:0000259" key="2">
    <source>
        <dbReference type="PROSITE" id="PS50846"/>
    </source>
</evidence>
<gene>
    <name evidence="3" type="ORF">LX97_01571</name>
</gene>
<name>A0ABX5PXX7_9FLAO</name>
<evidence type="ECO:0000256" key="1">
    <source>
        <dbReference type="ARBA" id="ARBA00022723"/>
    </source>
</evidence>
<keyword evidence="4" id="KW-1185">Reference proteome</keyword>
<organism evidence="3 4">
    <name type="scientific">Nonlabens dokdonensis</name>
    <dbReference type="NCBI Taxonomy" id="328515"/>
    <lineage>
        <taxon>Bacteria</taxon>
        <taxon>Pseudomonadati</taxon>
        <taxon>Bacteroidota</taxon>
        <taxon>Flavobacteriia</taxon>
        <taxon>Flavobacteriales</taxon>
        <taxon>Flavobacteriaceae</taxon>
        <taxon>Nonlabens</taxon>
    </lineage>
</organism>
<dbReference type="Pfam" id="PF00403">
    <property type="entry name" value="HMA"/>
    <property type="match status" value="2"/>
</dbReference>
<dbReference type="EMBL" id="QKZR01000002">
    <property type="protein sequence ID" value="PZX40799.1"/>
    <property type="molecule type" value="Genomic_DNA"/>
</dbReference>
<dbReference type="SUPFAM" id="SSF55008">
    <property type="entry name" value="HMA, heavy metal-associated domain"/>
    <property type="match status" value="2"/>
</dbReference>